<reference evidence="3 4" key="1">
    <citation type="journal article" date="2019" name="Nat. Microbiol.">
        <title>Mediterranean grassland soil C-N compound turnover is dependent on rainfall and depth, and is mediated by genomically divergent microorganisms.</title>
        <authorList>
            <person name="Diamond S."/>
            <person name="Andeer P.F."/>
            <person name="Li Z."/>
            <person name="Crits-Christoph A."/>
            <person name="Burstein D."/>
            <person name="Anantharaman K."/>
            <person name="Lane K.R."/>
            <person name="Thomas B.C."/>
            <person name="Pan C."/>
            <person name="Northen T.R."/>
            <person name="Banfield J.F."/>
        </authorList>
    </citation>
    <scope>NUCLEOTIDE SEQUENCE [LARGE SCALE GENOMIC DNA]</scope>
    <source>
        <strain evidence="3">WS_2</strain>
    </source>
</reference>
<dbReference type="Gene3D" id="3.20.20.370">
    <property type="entry name" value="Glycoside hydrolase/deacetylase"/>
    <property type="match status" value="1"/>
</dbReference>
<feature type="compositionally biased region" description="Low complexity" evidence="1">
    <location>
        <begin position="121"/>
        <end position="136"/>
    </location>
</feature>
<dbReference type="CDD" id="cd10941">
    <property type="entry name" value="CE4_PuuE_HpPgdA_like_2"/>
    <property type="match status" value="1"/>
</dbReference>
<evidence type="ECO:0000259" key="2">
    <source>
        <dbReference type="PROSITE" id="PS51677"/>
    </source>
</evidence>
<feature type="region of interest" description="Disordered" evidence="1">
    <location>
        <begin position="115"/>
        <end position="136"/>
    </location>
</feature>
<dbReference type="SUPFAM" id="SSF88713">
    <property type="entry name" value="Glycoside hydrolase/deacetylase"/>
    <property type="match status" value="1"/>
</dbReference>
<dbReference type="Proteomes" id="UP000317716">
    <property type="component" value="Unassembled WGS sequence"/>
</dbReference>
<feature type="domain" description="NodB homology" evidence="2">
    <location>
        <begin position="24"/>
        <end position="102"/>
    </location>
</feature>
<dbReference type="EMBL" id="VBOS01000416">
    <property type="protein sequence ID" value="TMQ50328.1"/>
    <property type="molecule type" value="Genomic_DNA"/>
</dbReference>
<dbReference type="InterPro" id="IPR011330">
    <property type="entry name" value="Glyco_hydro/deAcase_b/a-brl"/>
</dbReference>
<dbReference type="InterPro" id="IPR002509">
    <property type="entry name" value="NODB_dom"/>
</dbReference>
<gene>
    <name evidence="3" type="ORF">E6K72_11545</name>
</gene>
<organism evidence="3 4">
    <name type="scientific">Eiseniibacteriota bacterium</name>
    <dbReference type="NCBI Taxonomy" id="2212470"/>
    <lineage>
        <taxon>Bacteria</taxon>
        <taxon>Candidatus Eiseniibacteriota</taxon>
    </lineage>
</organism>
<protein>
    <submittedName>
        <fullName evidence="3">DUF3473 domain-containing protein</fullName>
    </submittedName>
</protein>
<dbReference type="PROSITE" id="PS51677">
    <property type="entry name" value="NODB"/>
    <property type="match status" value="1"/>
</dbReference>
<dbReference type="Pfam" id="PF11959">
    <property type="entry name" value="DUF3473"/>
    <property type="match status" value="1"/>
</dbReference>
<dbReference type="PANTHER" id="PTHR47561">
    <property type="entry name" value="POLYSACCHARIDE DEACETYLASE FAMILY PROTEIN (AFU_ORTHOLOGUE AFUA_6G05030)"/>
    <property type="match status" value="1"/>
</dbReference>
<dbReference type="Pfam" id="PF01522">
    <property type="entry name" value="Polysacc_deac_1"/>
    <property type="match status" value="1"/>
</dbReference>
<accession>A0A538SG30</accession>
<dbReference type="InterPro" id="IPR045235">
    <property type="entry name" value="PuuE_HpPgdA-like"/>
</dbReference>
<dbReference type="GO" id="GO:0016810">
    <property type="term" value="F:hydrolase activity, acting on carbon-nitrogen (but not peptide) bonds"/>
    <property type="evidence" value="ECO:0007669"/>
    <property type="project" value="InterPro"/>
</dbReference>
<evidence type="ECO:0000313" key="3">
    <source>
        <dbReference type="EMBL" id="TMQ50328.1"/>
    </source>
</evidence>
<dbReference type="InterPro" id="IPR022560">
    <property type="entry name" value="DUF3473"/>
</dbReference>
<sequence>MKAGVETGTLGVDVEDWFHPELVRARVAPGDPRTVVERGTDVVLERLARHGAKATFFLLGDVAARHPALVRRIAGAGHEIACHGMTHRPLWALDRESFRAELRAFRAAVREALGAGGGAGERSSTAGGAGAPGAVAASSTEVGPRADAVVGFRAPTFSLDHSTAWALDVLREEGFRYDSSVFPVRASLYGVPGAPLGIYRPAAHDLAHHDPRGRMVEFPVAIARVGPWRVPAAGGFYLRALPWAALRTLIDGIARERPFALYLHPWECVPGLPRARLGPAAALVTYLNLDSVLDKLERLLGRYRFVPMREALEAGGHLAPAAG</sequence>
<dbReference type="AlphaFoldDB" id="A0A538SG30"/>
<dbReference type="GO" id="GO:0005975">
    <property type="term" value="P:carbohydrate metabolic process"/>
    <property type="evidence" value="ECO:0007669"/>
    <property type="project" value="InterPro"/>
</dbReference>
<name>A0A538SG30_UNCEI</name>
<comment type="caution">
    <text evidence="3">The sequence shown here is derived from an EMBL/GenBank/DDBJ whole genome shotgun (WGS) entry which is preliminary data.</text>
</comment>
<evidence type="ECO:0000256" key="1">
    <source>
        <dbReference type="SAM" id="MobiDB-lite"/>
    </source>
</evidence>
<proteinExistence type="predicted"/>
<dbReference type="PANTHER" id="PTHR47561:SF1">
    <property type="entry name" value="POLYSACCHARIDE DEACETYLASE FAMILY PROTEIN (AFU_ORTHOLOGUE AFUA_6G05030)"/>
    <property type="match status" value="1"/>
</dbReference>
<evidence type="ECO:0000313" key="4">
    <source>
        <dbReference type="Proteomes" id="UP000317716"/>
    </source>
</evidence>